<dbReference type="InterPro" id="IPR017853">
    <property type="entry name" value="GH"/>
</dbReference>
<comment type="similarity">
    <text evidence="1">Belongs to the glycosyl hydrolase 3 family.</text>
</comment>
<dbReference type="GO" id="GO:0031222">
    <property type="term" value="P:arabinan catabolic process"/>
    <property type="evidence" value="ECO:0007669"/>
    <property type="project" value="TreeGrafter"/>
</dbReference>
<dbReference type="SUPFAM" id="SSF50405">
    <property type="entry name" value="Actin-crosslinking proteins"/>
    <property type="match status" value="1"/>
</dbReference>
<dbReference type="Pfam" id="PF01915">
    <property type="entry name" value="Glyco_hydro_3_C"/>
    <property type="match status" value="1"/>
</dbReference>
<dbReference type="InterPro" id="IPR036881">
    <property type="entry name" value="Glyco_hydro_3_C_sf"/>
</dbReference>
<keyword evidence="7" id="KW-1185">Reference proteome</keyword>
<dbReference type="InterPro" id="IPR044993">
    <property type="entry name" value="BXL"/>
</dbReference>
<dbReference type="Gene3D" id="3.40.50.1700">
    <property type="entry name" value="Glycoside hydrolase family 3 C-terminal domain"/>
    <property type="match status" value="1"/>
</dbReference>
<dbReference type="PANTHER" id="PTHR42721:SF3">
    <property type="entry name" value="BETA-D-XYLOSIDASE 5-RELATED"/>
    <property type="match status" value="1"/>
</dbReference>
<organism evidence="6 7">
    <name type="scientific">Lentzea alba</name>
    <dbReference type="NCBI Taxonomy" id="2714351"/>
    <lineage>
        <taxon>Bacteria</taxon>
        <taxon>Bacillati</taxon>
        <taxon>Actinomycetota</taxon>
        <taxon>Actinomycetes</taxon>
        <taxon>Pseudonocardiales</taxon>
        <taxon>Pseudonocardiaceae</taxon>
        <taxon>Lentzea</taxon>
    </lineage>
</organism>
<dbReference type="SUPFAM" id="SSF49785">
    <property type="entry name" value="Galactose-binding domain-like"/>
    <property type="match status" value="1"/>
</dbReference>
<evidence type="ECO:0000256" key="3">
    <source>
        <dbReference type="ARBA" id="ARBA00022801"/>
    </source>
</evidence>
<dbReference type="Proteomes" id="UP000481360">
    <property type="component" value="Unassembled WGS sequence"/>
</dbReference>
<dbReference type="EMBL" id="JAAMPJ010000013">
    <property type="protein sequence ID" value="NGY64674.1"/>
    <property type="molecule type" value="Genomic_DNA"/>
</dbReference>
<dbReference type="GO" id="GO:0030246">
    <property type="term" value="F:carbohydrate binding"/>
    <property type="evidence" value="ECO:0007669"/>
    <property type="project" value="InterPro"/>
</dbReference>
<dbReference type="InterPro" id="IPR006584">
    <property type="entry name" value="Cellulose-bd_IV"/>
</dbReference>
<evidence type="ECO:0000259" key="5">
    <source>
        <dbReference type="SMART" id="SM01217"/>
    </source>
</evidence>
<evidence type="ECO:0000313" key="7">
    <source>
        <dbReference type="Proteomes" id="UP000481360"/>
    </source>
</evidence>
<dbReference type="CDD" id="cd04084">
    <property type="entry name" value="CBM6_xylanase-like"/>
    <property type="match status" value="1"/>
</dbReference>
<dbReference type="SMART" id="SM00606">
    <property type="entry name" value="CBD_IV"/>
    <property type="match status" value="1"/>
</dbReference>
<dbReference type="InterPro" id="IPR036962">
    <property type="entry name" value="Glyco_hydro_3_N_sf"/>
</dbReference>
<dbReference type="GO" id="GO:0009044">
    <property type="term" value="F:xylan 1,4-beta-xylosidase activity"/>
    <property type="evidence" value="ECO:0007669"/>
    <property type="project" value="InterPro"/>
</dbReference>
<protein>
    <submittedName>
        <fullName evidence="6">Carbohydrate-binding protein</fullName>
    </submittedName>
</protein>
<dbReference type="InterPro" id="IPR013783">
    <property type="entry name" value="Ig-like_fold"/>
</dbReference>
<dbReference type="PRINTS" id="PR00133">
    <property type="entry name" value="GLHYDRLASE3"/>
</dbReference>
<evidence type="ECO:0000256" key="1">
    <source>
        <dbReference type="ARBA" id="ARBA00005336"/>
    </source>
</evidence>
<accession>A0A7C9VU77</accession>
<dbReference type="SUPFAM" id="SSF51445">
    <property type="entry name" value="(Trans)glycosidases"/>
    <property type="match status" value="1"/>
</dbReference>
<dbReference type="SUPFAM" id="SSF52279">
    <property type="entry name" value="Beta-D-glucan exohydrolase, C-terminal domain"/>
    <property type="match status" value="1"/>
</dbReference>
<comment type="caution">
    <text evidence="6">The sequence shown here is derived from an EMBL/GenBank/DDBJ whole genome shotgun (WGS) entry which is preliminary data.</text>
</comment>
<evidence type="ECO:0000259" key="4">
    <source>
        <dbReference type="SMART" id="SM00606"/>
    </source>
</evidence>
<dbReference type="InterPro" id="IPR002772">
    <property type="entry name" value="Glyco_hydro_3_C"/>
</dbReference>
<dbReference type="InterPro" id="IPR005084">
    <property type="entry name" value="CBM6"/>
</dbReference>
<dbReference type="AlphaFoldDB" id="A0A7C9VU77"/>
<dbReference type="InterPro" id="IPR001764">
    <property type="entry name" value="Glyco_hydro_3_N"/>
</dbReference>
<dbReference type="InterPro" id="IPR008999">
    <property type="entry name" value="Actin-crosslinking"/>
</dbReference>
<dbReference type="CDD" id="cd23343">
    <property type="entry name" value="beta-trefoil_FSCN_BglX-like"/>
    <property type="match status" value="1"/>
</dbReference>
<sequence>MPNGELPFQNRDLPLRQRVADLVGRLTAAEKIAMLHQWQPAVPRLGIGVFRTGTEALHGVAWLGRATVFPQAVGLASTWNPDLVRAVGDVTGTEARGFHHKDPVAHGLNVWAPVVNPLRDPRWGRNEEGYSEDPLLTSVMGTAYASGLCGDHPVYLKTAPTLKHFLGYNNETDRCVTSSAMRDRVLHEYELPCFRGPIEAGVAVAVMPSYNLVNGRPAHLTPHIEEHLRSWTDDEISVVSDAWAPSNVAGMQGYYEDHAAGHAALLRAGVDNFTDHDADPATTIARVTEALERGLITEEHVERAVTRLLTLRMRLGEFDPPELNPFASITEDVIDAPEHRVLALEAARQSIVLLKNDGLLPLDPRGTGKLAVIGTHADVLYEDWYCGTLPYAVTPLAGLSERHGGETTFAEGLDRISLTTEGGRFLTASPEGPVGLAEHWSDASAFDLAEWGDGVATLRSVLTGKYVAATAEGALVAERTMPGEWDVRELFEIVRPTPDTCLLRNTVLDQYLAVRDDSIVFVANRNEAARLRLEVDRSGLAQAVAQAAAADVAIVVVGNDPHINGRETQDRTGLDLPPKQAELVRAVRQVNPRTVLVVVSSYPYALVWEDENVPAILWTSHGGQELGRALAEVVFGEVNPSGKLTQTWYRGVEALPDLLDYDIIRARGTYLYFEGDPLYELGHGLSYTQFSCGPLVVSTGSVRHHEQFEVSVEVTNVGDRPGTEVVQLYGRQGESRVAQPLRRLLAFERVELAPGESQVVRFSLHGQDFWHWDVIGDRRVVETSVHDLWVGSSSVKRSRAEVLVVGESIAVRGGQLRAERFDDCAGITLVDETRDRGTVVESTEAGGWILLGDVRVDEDVTHCTARLGGGGGEVELRLGDPESGPVLCTFTVPADPSRWSWHDVRVPVIWEQGVRNVVAVFSAPGIRLASLDLGCQS</sequence>
<dbReference type="InterPro" id="IPR008979">
    <property type="entry name" value="Galactose-bd-like_sf"/>
</dbReference>
<proteinExistence type="inferred from homology"/>
<dbReference type="PANTHER" id="PTHR42721">
    <property type="entry name" value="SUGAR HYDROLASE-RELATED"/>
    <property type="match status" value="1"/>
</dbReference>
<keyword evidence="2" id="KW-0732">Signal</keyword>
<feature type="domain" description="Cellulose binding type IV" evidence="4">
    <location>
        <begin position="809"/>
        <end position="935"/>
    </location>
</feature>
<evidence type="ECO:0000256" key="2">
    <source>
        <dbReference type="ARBA" id="ARBA00022729"/>
    </source>
</evidence>
<dbReference type="SMART" id="SM01217">
    <property type="entry name" value="Fn3_like"/>
    <property type="match status" value="1"/>
</dbReference>
<evidence type="ECO:0000313" key="6">
    <source>
        <dbReference type="EMBL" id="NGY64674.1"/>
    </source>
</evidence>
<dbReference type="Pfam" id="PF00933">
    <property type="entry name" value="Glyco_hydro_3"/>
    <property type="match status" value="1"/>
</dbReference>
<feature type="domain" description="Fibronectin type III-like" evidence="5">
    <location>
        <begin position="724"/>
        <end position="794"/>
    </location>
</feature>
<dbReference type="Gene3D" id="2.60.40.10">
    <property type="entry name" value="Immunoglobulins"/>
    <property type="match status" value="1"/>
</dbReference>
<keyword evidence="3" id="KW-0378">Hydrolase</keyword>
<dbReference type="GO" id="GO:0045493">
    <property type="term" value="P:xylan catabolic process"/>
    <property type="evidence" value="ECO:0007669"/>
    <property type="project" value="InterPro"/>
</dbReference>
<dbReference type="Pfam" id="PF14310">
    <property type="entry name" value="Fn3-like"/>
    <property type="match status" value="1"/>
</dbReference>
<gene>
    <name evidence="6" type="ORF">G7043_37760</name>
</gene>
<dbReference type="Gene3D" id="3.20.20.300">
    <property type="entry name" value="Glycoside hydrolase, family 3, N-terminal domain"/>
    <property type="match status" value="1"/>
</dbReference>
<dbReference type="Pfam" id="PF03422">
    <property type="entry name" value="CBM_6"/>
    <property type="match status" value="1"/>
</dbReference>
<dbReference type="Gene3D" id="2.60.120.380">
    <property type="match status" value="1"/>
</dbReference>
<dbReference type="Gene3D" id="2.60.120.260">
    <property type="entry name" value="Galactose-binding domain-like"/>
    <property type="match status" value="1"/>
</dbReference>
<name>A0A7C9VU77_9PSEU</name>
<dbReference type="InterPro" id="IPR026891">
    <property type="entry name" value="Fn3-like"/>
</dbReference>
<reference evidence="6 7" key="1">
    <citation type="submission" date="2020-03" db="EMBL/GenBank/DDBJ databases">
        <title>Isolation and identification of active actinomycetes.</title>
        <authorList>
            <person name="Sun X."/>
        </authorList>
    </citation>
    <scope>NUCLEOTIDE SEQUENCE [LARGE SCALE GENOMIC DNA]</scope>
    <source>
        <strain evidence="6 7">NEAU-D13</strain>
    </source>
</reference>
<dbReference type="GO" id="GO:0046556">
    <property type="term" value="F:alpha-L-arabinofuranosidase activity"/>
    <property type="evidence" value="ECO:0007669"/>
    <property type="project" value="TreeGrafter"/>
</dbReference>